<evidence type="ECO:0000313" key="2">
    <source>
        <dbReference type="Proteomes" id="UP001060085"/>
    </source>
</evidence>
<protein>
    <submittedName>
        <fullName evidence="1">Uncharacterized protein</fullName>
    </submittedName>
</protein>
<dbReference type="EMBL" id="CM044707">
    <property type="protein sequence ID" value="KAI5652566.1"/>
    <property type="molecule type" value="Genomic_DNA"/>
</dbReference>
<reference evidence="2" key="1">
    <citation type="journal article" date="2023" name="Nat. Plants">
        <title>Single-cell RNA sequencing provides a high-resolution roadmap for understanding the multicellular compartmentation of specialized metabolism.</title>
        <authorList>
            <person name="Sun S."/>
            <person name="Shen X."/>
            <person name="Li Y."/>
            <person name="Li Y."/>
            <person name="Wang S."/>
            <person name="Li R."/>
            <person name="Zhang H."/>
            <person name="Shen G."/>
            <person name="Guo B."/>
            <person name="Wei J."/>
            <person name="Xu J."/>
            <person name="St-Pierre B."/>
            <person name="Chen S."/>
            <person name="Sun C."/>
        </authorList>
    </citation>
    <scope>NUCLEOTIDE SEQUENCE [LARGE SCALE GENOMIC DNA]</scope>
</reference>
<organism evidence="1 2">
    <name type="scientific">Catharanthus roseus</name>
    <name type="common">Madagascar periwinkle</name>
    <name type="synonym">Vinca rosea</name>
    <dbReference type="NCBI Taxonomy" id="4058"/>
    <lineage>
        <taxon>Eukaryota</taxon>
        <taxon>Viridiplantae</taxon>
        <taxon>Streptophyta</taxon>
        <taxon>Embryophyta</taxon>
        <taxon>Tracheophyta</taxon>
        <taxon>Spermatophyta</taxon>
        <taxon>Magnoliopsida</taxon>
        <taxon>eudicotyledons</taxon>
        <taxon>Gunneridae</taxon>
        <taxon>Pentapetalae</taxon>
        <taxon>asterids</taxon>
        <taxon>lamiids</taxon>
        <taxon>Gentianales</taxon>
        <taxon>Apocynaceae</taxon>
        <taxon>Rauvolfioideae</taxon>
        <taxon>Vinceae</taxon>
        <taxon>Catharanthinae</taxon>
        <taxon>Catharanthus</taxon>
    </lineage>
</organism>
<sequence>MEYTWSNSSWKRKEGMRKQEDYQSKLARNMLNFYHGGDNGVNAYGINNHRDGNFISRGHDGRGKFNPKICKGVGNVSSYAKSYRHTSCDDYGGYEGVNAKYV</sequence>
<comment type="caution">
    <text evidence="1">The sequence shown here is derived from an EMBL/GenBank/DDBJ whole genome shotgun (WGS) entry which is preliminary data.</text>
</comment>
<keyword evidence="2" id="KW-1185">Reference proteome</keyword>
<name>A0ACB9ZW87_CATRO</name>
<dbReference type="Proteomes" id="UP001060085">
    <property type="component" value="Linkage Group LG07"/>
</dbReference>
<proteinExistence type="predicted"/>
<gene>
    <name evidence="1" type="ORF">M9H77_29753</name>
</gene>
<accession>A0ACB9ZW87</accession>
<evidence type="ECO:0000313" key="1">
    <source>
        <dbReference type="EMBL" id="KAI5652566.1"/>
    </source>
</evidence>